<proteinExistence type="predicted"/>
<organism evidence="1 2">
    <name type="scientific">Tuber borchii</name>
    <name type="common">White truffle</name>
    <dbReference type="NCBI Taxonomy" id="42251"/>
    <lineage>
        <taxon>Eukaryota</taxon>
        <taxon>Fungi</taxon>
        <taxon>Dikarya</taxon>
        <taxon>Ascomycota</taxon>
        <taxon>Pezizomycotina</taxon>
        <taxon>Pezizomycetes</taxon>
        <taxon>Pezizales</taxon>
        <taxon>Tuberaceae</taxon>
        <taxon>Tuber</taxon>
    </lineage>
</organism>
<gene>
    <name evidence="1" type="ORF">B9Z19DRAFT_482649</name>
</gene>
<keyword evidence="2" id="KW-1185">Reference proteome</keyword>
<sequence>MPFYRLLACPVGRAHEHVRHRRCIRRLSRRVRGLPRSLALGVGQGICSVAVFAGGCRSDTPTYGVCGGREKLLNGLAGWWMGAEGVTIGVVEEVAGADEVDWKWFLRDNRSCHCACSCGCAWDKQSKYTCALQRFPEMWSLGLALLARVR</sequence>
<dbReference type="EMBL" id="NESQ01000322">
    <property type="protein sequence ID" value="PUU74102.1"/>
    <property type="molecule type" value="Genomic_DNA"/>
</dbReference>
<protein>
    <submittedName>
        <fullName evidence="1">Uncharacterized protein</fullName>
    </submittedName>
</protein>
<evidence type="ECO:0000313" key="2">
    <source>
        <dbReference type="Proteomes" id="UP000244722"/>
    </source>
</evidence>
<dbReference type="Proteomes" id="UP000244722">
    <property type="component" value="Unassembled WGS sequence"/>
</dbReference>
<reference evidence="1 2" key="1">
    <citation type="submission" date="2017-04" db="EMBL/GenBank/DDBJ databases">
        <title>Draft genome sequence of Tuber borchii Vittad., a whitish edible truffle.</title>
        <authorList>
            <consortium name="DOE Joint Genome Institute"/>
            <person name="Murat C."/>
            <person name="Kuo A."/>
            <person name="Barry K.W."/>
            <person name="Clum A."/>
            <person name="Dockter R.B."/>
            <person name="Fauchery L."/>
            <person name="Iotti M."/>
            <person name="Kohler A."/>
            <person name="Labutti K."/>
            <person name="Lindquist E.A."/>
            <person name="Lipzen A."/>
            <person name="Ohm R.A."/>
            <person name="Wang M."/>
            <person name="Grigoriev I.V."/>
            <person name="Zambonelli A."/>
            <person name="Martin F.M."/>
        </authorList>
    </citation>
    <scope>NUCLEOTIDE SEQUENCE [LARGE SCALE GENOMIC DNA]</scope>
    <source>
        <strain evidence="1 2">Tbo3840</strain>
    </source>
</reference>
<comment type="caution">
    <text evidence="1">The sequence shown here is derived from an EMBL/GenBank/DDBJ whole genome shotgun (WGS) entry which is preliminary data.</text>
</comment>
<name>A0A2T6ZF54_TUBBO</name>
<accession>A0A2T6ZF54</accession>
<dbReference type="AlphaFoldDB" id="A0A2T6ZF54"/>
<evidence type="ECO:0000313" key="1">
    <source>
        <dbReference type="EMBL" id="PUU74102.1"/>
    </source>
</evidence>